<dbReference type="EMBL" id="CADCUR010000139">
    <property type="protein sequence ID" value="CAA9401509.1"/>
    <property type="molecule type" value="Genomic_DNA"/>
</dbReference>
<proteinExistence type="predicted"/>
<dbReference type="InterPro" id="IPR004843">
    <property type="entry name" value="Calcineurin-like_PHP"/>
</dbReference>
<dbReference type="Gene3D" id="3.60.21.10">
    <property type="match status" value="1"/>
</dbReference>
<evidence type="ECO:0000313" key="2">
    <source>
        <dbReference type="EMBL" id="CAA9401509.1"/>
    </source>
</evidence>
<dbReference type="GO" id="GO:0016787">
    <property type="term" value="F:hydrolase activity"/>
    <property type="evidence" value="ECO:0007669"/>
    <property type="project" value="InterPro"/>
</dbReference>
<dbReference type="PANTHER" id="PTHR31302">
    <property type="entry name" value="TRANSMEMBRANE PROTEIN WITH METALLOPHOSPHOESTERASE DOMAIN-RELATED"/>
    <property type="match status" value="1"/>
</dbReference>
<gene>
    <name evidence="2" type="ORF">AVDCRST_MAG74-1614</name>
</gene>
<dbReference type="Pfam" id="PF00149">
    <property type="entry name" value="Metallophos"/>
    <property type="match status" value="1"/>
</dbReference>
<organism evidence="2">
    <name type="scientific">uncultured Pyrinomonadaceae bacterium</name>
    <dbReference type="NCBI Taxonomy" id="2283094"/>
    <lineage>
        <taxon>Bacteria</taxon>
        <taxon>Pseudomonadati</taxon>
        <taxon>Acidobacteriota</taxon>
        <taxon>Blastocatellia</taxon>
        <taxon>Blastocatellales</taxon>
        <taxon>Pyrinomonadaceae</taxon>
        <taxon>environmental samples</taxon>
    </lineage>
</organism>
<dbReference type="CDD" id="cd07385">
    <property type="entry name" value="MPP_YkuE_C"/>
    <property type="match status" value="1"/>
</dbReference>
<feature type="domain" description="Calcineurin-like phosphoesterase" evidence="1">
    <location>
        <begin position="54"/>
        <end position="234"/>
    </location>
</feature>
<dbReference type="PANTHER" id="PTHR31302:SF0">
    <property type="entry name" value="TRANSMEMBRANE PROTEIN WITH METALLOPHOSPHOESTERASE DOMAIN"/>
    <property type="match status" value="1"/>
</dbReference>
<dbReference type="InterPro" id="IPR029052">
    <property type="entry name" value="Metallo-depent_PP-like"/>
</dbReference>
<protein>
    <recommendedName>
        <fullName evidence="1">Calcineurin-like phosphoesterase domain-containing protein</fullName>
    </recommendedName>
</protein>
<evidence type="ECO:0000259" key="1">
    <source>
        <dbReference type="Pfam" id="PF00149"/>
    </source>
</evidence>
<dbReference type="InterPro" id="IPR051158">
    <property type="entry name" value="Metallophosphoesterase_sf"/>
</dbReference>
<dbReference type="AlphaFoldDB" id="A0A6J4P061"/>
<sequence length="296" mass="32963">MNLPLRKIFVLCAAFAALGAIMLAYAYFIEPNRLVINRAELKIINWNRAFDGFVIVAISDIHGGSNNVTEEKIRRVVAEANAQNPDLIVLLGDFVSQQHSDRTKLKMPMRTIAENLRGLRAKFGVYAVLGNHDIWYNEGEAAAELRRAGYRVLENEIAVIEKDNQQLRILGLKDHTKIVTWEGFSDDIRNVLQRSEQRGDVIVLEHAPDILPLITAAAPNPSDLKLILNGHTHGGQVWFPILGSPIVPSVYGQKFAFGHTKENNVDVFITTGVGTSILPFRFLVPPEIAVLTIRAE</sequence>
<reference evidence="2" key="1">
    <citation type="submission" date="2020-02" db="EMBL/GenBank/DDBJ databases">
        <authorList>
            <person name="Meier V. D."/>
        </authorList>
    </citation>
    <scope>NUCLEOTIDE SEQUENCE</scope>
    <source>
        <strain evidence="2">AVDCRST_MAG74</strain>
    </source>
</reference>
<dbReference type="SUPFAM" id="SSF56300">
    <property type="entry name" value="Metallo-dependent phosphatases"/>
    <property type="match status" value="1"/>
</dbReference>
<name>A0A6J4P061_9BACT</name>
<accession>A0A6J4P061</accession>